<evidence type="ECO:0000256" key="3">
    <source>
        <dbReference type="ARBA" id="ARBA00022840"/>
    </source>
</evidence>
<dbReference type="Proteomes" id="UP000178735">
    <property type="component" value="Unassembled WGS sequence"/>
</dbReference>
<dbReference type="AlphaFoldDB" id="A0A1F7WKB0"/>
<dbReference type="Pfam" id="PF00005">
    <property type="entry name" value="ABC_tran"/>
    <property type="match status" value="1"/>
</dbReference>
<dbReference type="CDD" id="cd03230">
    <property type="entry name" value="ABC_DR_subfamily_A"/>
    <property type="match status" value="1"/>
</dbReference>
<organism evidence="5 6">
    <name type="scientific">Candidatus Wallbacteria bacterium GWC2_49_35</name>
    <dbReference type="NCBI Taxonomy" id="1817813"/>
    <lineage>
        <taxon>Bacteria</taxon>
        <taxon>Candidatus Walliibacteriota</taxon>
    </lineage>
</organism>
<dbReference type="InterPro" id="IPR003593">
    <property type="entry name" value="AAA+_ATPase"/>
</dbReference>
<dbReference type="PROSITE" id="PS50893">
    <property type="entry name" value="ABC_TRANSPORTER_2"/>
    <property type="match status" value="1"/>
</dbReference>
<feature type="domain" description="ABC transporter" evidence="4">
    <location>
        <begin position="1"/>
        <end position="237"/>
    </location>
</feature>
<dbReference type="SMART" id="SM00382">
    <property type="entry name" value="AAA"/>
    <property type="match status" value="1"/>
</dbReference>
<evidence type="ECO:0000256" key="1">
    <source>
        <dbReference type="ARBA" id="ARBA00022448"/>
    </source>
</evidence>
<evidence type="ECO:0000259" key="4">
    <source>
        <dbReference type="PROSITE" id="PS50893"/>
    </source>
</evidence>
<dbReference type="InterPro" id="IPR027417">
    <property type="entry name" value="P-loop_NTPase"/>
</dbReference>
<keyword evidence="1" id="KW-0813">Transport</keyword>
<dbReference type="SUPFAM" id="SSF52540">
    <property type="entry name" value="P-loop containing nucleoside triphosphate hydrolases"/>
    <property type="match status" value="1"/>
</dbReference>
<dbReference type="PROSITE" id="PS00211">
    <property type="entry name" value="ABC_TRANSPORTER_1"/>
    <property type="match status" value="1"/>
</dbReference>
<comment type="caution">
    <text evidence="5">The sequence shown here is derived from an EMBL/GenBank/DDBJ whole genome shotgun (WGS) entry which is preliminary data.</text>
</comment>
<reference evidence="5 6" key="1">
    <citation type="journal article" date="2016" name="Nat. Commun.">
        <title>Thousands of microbial genomes shed light on interconnected biogeochemical processes in an aquifer system.</title>
        <authorList>
            <person name="Anantharaman K."/>
            <person name="Brown C.T."/>
            <person name="Hug L.A."/>
            <person name="Sharon I."/>
            <person name="Castelle C.J."/>
            <person name="Probst A.J."/>
            <person name="Thomas B.C."/>
            <person name="Singh A."/>
            <person name="Wilkins M.J."/>
            <person name="Karaoz U."/>
            <person name="Brodie E.L."/>
            <person name="Williams K.H."/>
            <person name="Hubbard S.S."/>
            <person name="Banfield J.F."/>
        </authorList>
    </citation>
    <scope>NUCLEOTIDE SEQUENCE [LARGE SCALE GENOMIC DNA]</scope>
</reference>
<dbReference type="InterPro" id="IPR051782">
    <property type="entry name" value="ABC_Transporter_VariousFunc"/>
</dbReference>
<dbReference type="EMBL" id="MGFH01000182">
    <property type="protein sequence ID" value="OGM03251.1"/>
    <property type="molecule type" value="Genomic_DNA"/>
</dbReference>
<keyword evidence="2" id="KW-0547">Nucleotide-binding</keyword>
<accession>A0A1F7WKB0</accession>
<proteinExistence type="predicted"/>
<dbReference type="STRING" id="1817813.A2008_06235"/>
<gene>
    <name evidence="5" type="ORF">A2008_06235</name>
</gene>
<name>A0A1F7WKB0_9BACT</name>
<dbReference type="PANTHER" id="PTHR42939">
    <property type="entry name" value="ABC TRANSPORTER ATP-BINDING PROTEIN ALBC-RELATED"/>
    <property type="match status" value="1"/>
</dbReference>
<dbReference type="PANTHER" id="PTHR42939:SF1">
    <property type="entry name" value="ABC TRANSPORTER ATP-BINDING PROTEIN ALBC-RELATED"/>
    <property type="match status" value="1"/>
</dbReference>
<dbReference type="InterPro" id="IPR003439">
    <property type="entry name" value="ABC_transporter-like_ATP-bd"/>
</dbReference>
<sequence length="246" mass="27443">MNVSKHYSNNLNEREKAAVKNLCLTVKSGEVHGFLGHNGAGKTTAIKMATKLISPTSGEIKIFGRFAADSEYLEKTAYIAESVNFYQFLTPVEIMNYYISLNPASFGGTPKASLRDKISDSLNETGLLKWKDAAVEKFSKGMRQRLALALCLLREPDLLILDEPGSGLDPDGISLLLKIIEKFKKNSKTVFFSSHHISEIERVCDRVSIIKYGELLETIDLADYKNKPAGVEARYLELMRSEKSEI</sequence>
<evidence type="ECO:0000256" key="2">
    <source>
        <dbReference type="ARBA" id="ARBA00022741"/>
    </source>
</evidence>
<protein>
    <recommendedName>
        <fullName evidence="4">ABC transporter domain-containing protein</fullName>
    </recommendedName>
</protein>
<evidence type="ECO:0000313" key="5">
    <source>
        <dbReference type="EMBL" id="OGM03251.1"/>
    </source>
</evidence>
<dbReference type="Gene3D" id="3.40.50.300">
    <property type="entry name" value="P-loop containing nucleotide triphosphate hydrolases"/>
    <property type="match status" value="1"/>
</dbReference>
<dbReference type="InterPro" id="IPR017871">
    <property type="entry name" value="ABC_transporter-like_CS"/>
</dbReference>
<evidence type="ECO:0000313" key="6">
    <source>
        <dbReference type="Proteomes" id="UP000178735"/>
    </source>
</evidence>
<dbReference type="GO" id="GO:0016887">
    <property type="term" value="F:ATP hydrolysis activity"/>
    <property type="evidence" value="ECO:0007669"/>
    <property type="project" value="InterPro"/>
</dbReference>
<dbReference type="GO" id="GO:0005524">
    <property type="term" value="F:ATP binding"/>
    <property type="evidence" value="ECO:0007669"/>
    <property type="project" value="UniProtKB-KW"/>
</dbReference>
<keyword evidence="3" id="KW-0067">ATP-binding</keyword>